<feature type="region of interest" description="Disordered" evidence="1">
    <location>
        <begin position="75"/>
        <end position="110"/>
    </location>
</feature>
<name>A0A9P6MC02_9FUNG</name>
<accession>A0A9P6MC02</accession>
<feature type="domain" description="Ubiquitin-like" evidence="2">
    <location>
        <begin position="5"/>
        <end position="74"/>
    </location>
</feature>
<evidence type="ECO:0000313" key="4">
    <source>
        <dbReference type="Proteomes" id="UP000749646"/>
    </source>
</evidence>
<organism evidence="3 4">
    <name type="scientific">Modicella reniformis</name>
    <dbReference type="NCBI Taxonomy" id="1440133"/>
    <lineage>
        <taxon>Eukaryota</taxon>
        <taxon>Fungi</taxon>
        <taxon>Fungi incertae sedis</taxon>
        <taxon>Mucoromycota</taxon>
        <taxon>Mortierellomycotina</taxon>
        <taxon>Mortierellomycetes</taxon>
        <taxon>Mortierellales</taxon>
        <taxon>Mortierellaceae</taxon>
        <taxon>Modicella</taxon>
    </lineage>
</organism>
<dbReference type="InterPro" id="IPR000626">
    <property type="entry name" value="Ubiquitin-like_dom"/>
</dbReference>
<dbReference type="InterPro" id="IPR029071">
    <property type="entry name" value="Ubiquitin-like_domsf"/>
</dbReference>
<dbReference type="SMART" id="SM00213">
    <property type="entry name" value="UBQ"/>
    <property type="match status" value="1"/>
</dbReference>
<dbReference type="FunFam" id="3.10.20.90:FF:000205">
    <property type="entry name" value="2'-5'-oligoadenylate synthase-like protein 2"/>
    <property type="match status" value="1"/>
</dbReference>
<dbReference type="Gene3D" id="3.10.20.90">
    <property type="entry name" value="Phosphatidylinositol 3-kinase Catalytic Subunit, Chain A, domain 1"/>
    <property type="match status" value="1"/>
</dbReference>
<dbReference type="AlphaFoldDB" id="A0A9P6MC02"/>
<dbReference type="Pfam" id="PF00240">
    <property type="entry name" value="ubiquitin"/>
    <property type="match status" value="1"/>
</dbReference>
<dbReference type="PANTHER" id="PTHR10677">
    <property type="entry name" value="UBIQUILIN"/>
    <property type="match status" value="1"/>
</dbReference>
<dbReference type="InterPro" id="IPR015496">
    <property type="entry name" value="Ubiquilin"/>
</dbReference>
<dbReference type="CDD" id="cd16106">
    <property type="entry name" value="Ubl_Dsk2p_like"/>
    <property type="match status" value="1"/>
</dbReference>
<dbReference type="GO" id="GO:0031593">
    <property type="term" value="F:polyubiquitin modification-dependent protein binding"/>
    <property type="evidence" value="ECO:0007669"/>
    <property type="project" value="TreeGrafter"/>
</dbReference>
<comment type="caution">
    <text evidence="3">The sequence shown here is derived from an EMBL/GenBank/DDBJ whole genome shotgun (WGS) entry which is preliminary data.</text>
</comment>
<dbReference type="OrthoDB" id="267397at2759"/>
<dbReference type="GO" id="GO:0006511">
    <property type="term" value="P:ubiquitin-dependent protein catabolic process"/>
    <property type="evidence" value="ECO:0007669"/>
    <property type="project" value="TreeGrafter"/>
</dbReference>
<keyword evidence="4" id="KW-1185">Reference proteome</keyword>
<evidence type="ECO:0000259" key="2">
    <source>
        <dbReference type="PROSITE" id="PS50053"/>
    </source>
</evidence>
<evidence type="ECO:0000256" key="1">
    <source>
        <dbReference type="SAM" id="MobiDB-lite"/>
    </source>
</evidence>
<dbReference type="PROSITE" id="PS50053">
    <property type="entry name" value="UBIQUITIN_2"/>
    <property type="match status" value="1"/>
</dbReference>
<dbReference type="PRINTS" id="PR00348">
    <property type="entry name" value="UBIQUITIN"/>
</dbReference>
<feature type="compositionally biased region" description="Low complexity" evidence="1">
    <location>
        <begin position="76"/>
        <end position="110"/>
    </location>
</feature>
<feature type="non-terminal residue" evidence="3">
    <location>
        <position position="138"/>
    </location>
</feature>
<dbReference type="GO" id="GO:0005829">
    <property type="term" value="C:cytosol"/>
    <property type="evidence" value="ECO:0007669"/>
    <property type="project" value="TreeGrafter"/>
</dbReference>
<dbReference type="InterPro" id="IPR019956">
    <property type="entry name" value="Ubiquitin_dom"/>
</dbReference>
<gene>
    <name evidence="3" type="ORF">BGZ65_000310</name>
</gene>
<dbReference type="PANTHER" id="PTHR10677:SF3">
    <property type="entry name" value="FI07626P-RELATED"/>
    <property type="match status" value="1"/>
</dbReference>
<proteinExistence type="predicted"/>
<dbReference type="EMBL" id="JAAAHW010002625">
    <property type="protein sequence ID" value="KAF9991637.1"/>
    <property type="molecule type" value="Genomic_DNA"/>
</dbReference>
<reference evidence="3" key="1">
    <citation type="journal article" date="2020" name="Fungal Divers.">
        <title>Resolving the Mortierellaceae phylogeny through synthesis of multi-gene phylogenetics and phylogenomics.</title>
        <authorList>
            <person name="Vandepol N."/>
            <person name="Liber J."/>
            <person name="Desiro A."/>
            <person name="Na H."/>
            <person name="Kennedy M."/>
            <person name="Barry K."/>
            <person name="Grigoriev I.V."/>
            <person name="Miller A.N."/>
            <person name="O'Donnell K."/>
            <person name="Stajich J.E."/>
            <person name="Bonito G."/>
        </authorList>
    </citation>
    <scope>NUCLEOTIDE SEQUENCE</scope>
    <source>
        <strain evidence="3">MES-2147</strain>
    </source>
</reference>
<protein>
    <recommendedName>
        <fullName evidence="2">Ubiquitin-like domain-containing protein</fullName>
    </recommendedName>
</protein>
<dbReference type="SUPFAM" id="SSF54236">
    <property type="entry name" value="Ubiquitin-like"/>
    <property type="match status" value="1"/>
</dbReference>
<evidence type="ECO:0000313" key="3">
    <source>
        <dbReference type="EMBL" id="KAF9991637.1"/>
    </source>
</evidence>
<dbReference type="Proteomes" id="UP000749646">
    <property type="component" value="Unassembled WGS sequence"/>
</dbReference>
<sequence>MSEPISINVKASNDQKYVISIKVTETVLDFKKKIAESCDTPADRMRLIYSGRVLKDTETLETYKIAEGHTVHMVRSAAPAGPTTTSTTSTAASTTPVNSAATTATSTPAATMDPFGAGAGALPNPWASMMGGGMGGGG</sequence>